<dbReference type="Pfam" id="PF07587">
    <property type="entry name" value="PSD1"/>
    <property type="match status" value="1"/>
</dbReference>
<organism evidence="3 4">
    <name type="scientific">Plesiocystis pacifica SIR-1</name>
    <dbReference type="NCBI Taxonomy" id="391625"/>
    <lineage>
        <taxon>Bacteria</taxon>
        <taxon>Pseudomonadati</taxon>
        <taxon>Myxococcota</taxon>
        <taxon>Polyangia</taxon>
        <taxon>Nannocystales</taxon>
        <taxon>Nannocystaceae</taxon>
        <taxon>Plesiocystis</taxon>
    </lineage>
</organism>
<evidence type="ECO:0000313" key="4">
    <source>
        <dbReference type="Proteomes" id="UP000005801"/>
    </source>
</evidence>
<gene>
    <name evidence="3" type="ORF">PPSIR1_37889</name>
</gene>
<dbReference type="STRING" id="391625.PPSIR1_37889"/>
<evidence type="ECO:0008006" key="5">
    <source>
        <dbReference type="Google" id="ProtNLM"/>
    </source>
</evidence>
<feature type="domain" description="DUF1553" evidence="2">
    <location>
        <begin position="312"/>
        <end position="540"/>
    </location>
</feature>
<dbReference type="AlphaFoldDB" id="A6G9L7"/>
<dbReference type="OrthoDB" id="127107at2"/>
<dbReference type="PANTHER" id="PTHR35889:SF3">
    <property type="entry name" value="F-BOX DOMAIN-CONTAINING PROTEIN"/>
    <property type="match status" value="1"/>
</dbReference>
<comment type="caution">
    <text evidence="3">The sequence shown here is derived from an EMBL/GenBank/DDBJ whole genome shotgun (WGS) entry which is preliminary data.</text>
</comment>
<accession>A6G9L7</accession>
<feature type="domain" description="DUF1549" evidence="1">
    <location>
        <begin position="67"/>
        <end position="263"/>
    </location>
</feature>
<dbReference type="PANTHER" id="PTHR35889">
    <property type="entry name" value="CYCLOINULO-OLIGOSACCHARIDE FRUCTANOTRANSFERASE-RELATED"/>
    <property type="match status" value="1"/>
</dbReference>
<dbReference type="Pfam" id="PF07583">
    <property type="entry name" value="PSCyt2"/>
    <property type="match status" value="1"/>
</dbReference>
<dbReference type="InterPro" id="IPR011444">
    <property type="entry name" value="DUF1549"/>
</dbReference>
<name>A6G9L7_9BACT</name>
<evidence type="ECO:0000259" key="2">
    <source>
        <dbReference type="Pfam" id="PF07587"/>
    </source>
</evidence>
<evidence type="ECO:0000313" key="3">
    <source>
        <dbReference type="EMBL" id="EDM77411.1"/>
    </source>
</evidence>
<dbReference type="eggNOG" id="COG5492">
    <property type="taxonomic scope" value="Bacteria"/>
</dbReference>
<protein>
    <recommendedName>
        <fullName evidence="5">DUF1553 domain-containing protein</fullName>
    </recommendedName>
</protein>
<evidence type="ECO:0000259" key="1">
    <source>
        <dbReference type="Pfam" id="PF07583"/>
    </source>
</evidence>
<reference evidence="3 4" key="1">
    <citation type="submission" date="2007-06" db="EMBL/GenBank/DDBJ databases">
        <authorList>
            <person name="Shimkets L."/>
            <person name="Ferriera S."/>
            <person name="Johnson J."/>
            <person name="Kravitz S."/>
            <person name="Beeson K."/>
            <person name="Sutton G."/>
            <person name="Rogers Y.-H."/>
            <person name="Friedman R."/>
            <person name="Frazier M."/>
            <person name="Venter J.C."/>
        </authorList>
    </citation>
    <scope>NUCLEOTIDE SEQUENCE [LARGE SCALE GENOMIC DNA]</scope>
    <source>
        <strain evidence="3 4">SIR-1</strain>
    </source>
</reference>
<dbReference type="EMBL" id="ABCS01000046">
    <property type="protein sequence ID" value="EDM77411.1"/>
    <property type="molecule type" value="Genomic_DNA"/>
</dbReference>
<keyword evidence="4" id="KW-1185">Reference proteome</keyword>
<sequence length="572" mass="62639">MSDAPASSLRRPWVKDALFVGLCVVGLAGLVVGFALPSDAGARGQDTRARLGAAPSQRGELAAVAAEVDAALAADHRALGLEPSVRAPTLLVARRLSLALTGTIPSLEEVRALELLRDDEGLDEGEVLARWTRYLLTDRRHAEYFAERFARAFVGVEQGPLIAYRRRRFVAWLADTLADGWPWDVVVTSLLTSSGLWTQHPAANFVTAALVPETQAPDEEVLAGRVSRALLGVRLDCAQCHDHPFDERWSQTDFQGLAAFFGRSELSLRGVQDTRGVYVYDDHERQAPTELEPGVPFAPELLPAREQVPSDRARLAAWITHPDNPAFARATVNRVWALMFGRGLVEPVDDLPIDASVPPALERLAKDFIEHDYDLRRLIAIIAASETFARASYGPTGGADEAELDARTSSWAQFPLTRLRPEQVVGALLQAAKLETLDHESHVLVRFVRDQEQLAFVERYGDAGAAELEASLGGGTIPQRLLLLNGELVHERTRDNLVANAATRIAALTRLDDDDARAVEVAYLAVLTRRPSAAEAAHFEAKLAGLAGEPRRQALADLYWVLLNTTEFAWNH</sequence>
<dbReference type="Proteomes" id="UP000005801">
    <property type="component" value="Unassembled WGS sequence"/>
</dbReference>
<proteinExistence type="predicted"/>
<dbReference type="InterPro" id="IPR022655">
    <property type="entry name" value="DUF1553"/>
</dbReference>
<dbReference type="RefSeq" id="WP_006973412.1">
    <property type="nucleotide sequence ID" value="NZ_ABCS01000046.1"/>
</dbReference>